<dbReference type="AlphaFoldDB" id="A0AAV5TE34"/>
<sequence length="129" mass="13628">MVCLLLLLLILSVQVAAAAILSDLSKELLSEGLISLDDNGVPSATCLVTHKNGSTYVQTCPMLEGFGPRSVGCMAVWNHAGLMLQGCYSGQEISLRDQCNKRECVADRNDGVAVSFCCCHGALCNAAYA</sequence>
<name>A0AAV5TE34_9BILA</name>
<dbReference type="Gene3D" id="2.10.60.10">
    <property type="entry name" value="CD59"/>
    <property type="match status" value="1"/>
</dbReference>
<gene>
    <name evidence="2" type="ORF">PENTCL1PPCAC_15725</name>
</gene>
<protein>
    <recommendedName>
        <fullName evidence="4">Activin types I and II receptor domain-containing protein</fullName>
    </recommendedName>
</protein>
<comment type="caution">
    <text evidence="2">The sequence shown here is derived from an EMBL/GenBank/DDBJ whole genome shotgun (WGS) entry which is preliminary data.</text>
</comment>
<evidence type="ECO:0000256" key="1">
    <source>
        <dbReference type="SAM" id="SignalP"/>
    </source>
</evidence>
<accession>A0AAV5TE34</accession>
<dbReference type="Proteomes" id="UP001432027">
    <property type="component" value="Unassembled WGS sequence"/>
</dbReference>
<evidence type="ECO:0000313" key="2">
    <source>
        <dbReference type="EMBL" id="GMS93550.1"/>
    </source>
</evidence>
<keyword evidence="3" id="KW-1185">Reference proteome</keyword>
<reference evidence="2" key="1">
    <citation type="submission" date="2023-10" db="EMBL/GenBank/DDBJ databases">
        <title>Genome assembly of Pristionchus species.</title>
        <authorList>
            <person name="Yoshida K."/>
            <person name="Sommer R.J."/>
        </authorList>
    </citation>
    <scope>NUCLEOTIDE SEQUENCE</scope>
    <source>
        <strain evidence="2">RS0144</strain>
    </source>
</reference>
<dbReference type="InterPro" id="IPR045860">
    <property type="entry name" value="Snake_toxin-like_sf"/>
</dbReference>
<organism evidence="2 3">
    <name type="scientific">Pristionchus entomophagus</name>
    <dbReference type="NCBI Taxonomy" id="358040"/>
    <lineage>
        <taxon>Eukaryota</taxon>
        <taxon>Metazoa</taxon>
        <taxon>Ecdysozoa</taxon>
        <taxon>Nematoda</taxon>
        <taxon>Chromadorea</taxon>
        <taxon>Rhabditida</taxon>
        <taxon>Rhabditina</taxon>
        <taxon>Diplogasteromorpha</taxon>
        <taxon>Diplogasteroidea</taxon>
        <taxon>Neodiplogasteridae</taxon>
        <taxon>Pristionchus</taxon>
    </lineage>
</organism>
<evidence type="ECO:0000313" key="3">
    <source>
        <dbReference type="Proteomes" id="UP001432027"/>
    </source>
</evidence>
<feature type="chain" id="PRO_5043360822" description="Activin types I and II receptor domain-containing protein" evidence="1">
    <location>
        <begin position="19"/>
        <end position="129"/>
    </location>
</feature>
<feature type="non-terminal residue" evidence="2">
    <location>
        <position position="129"/>
    </location>
</feature>
<dbReference type="SUPFAM" id="SSF57302">
    <property type="entry name" value="Snake toxin-like"/>
    <property type="match status" value="1"/>
</dbReference>
<proteinExistence type="predicted"/>
<evidence type="ECO:0008006" key="4">
    <source>
        <dbReference type="Google" id="ProtNLM"/>
    </source>
</evidence>
<feature type="signal peptide" evidence="1">
    <location>
        <begin position="1"/>
        <end position="18"/>
    </location>
</feature>
<dbReference type="EMBL" id="BTSX01000004">
    <property type="protein sequence ID" value="GMS93550.1"/>
    <property type="molecule type" value="Genomic_DNA"/>
</dbReference>
<keyword evidence="1" id="KW-0732">Signal</keyword>